<name>A0ABY8LDQ4_9RHOB</name>
<organism evidence="1 2">
    <name type="scientific">Jannaschia ovalis</name>
    <dbReference type="NCBI Taxonomy" id="3038773"/>
    <lineage>
        <taxon>Bacteria</taxon>
        <taxon>Pseudomonadati</taxon>
        <taxon>Pseudomonadota</taxon>
        <taxon>Alphaproteobacteria</taxon>
        <taxon>Rhodobacterales</taxon>
        <taxon>Roseobacteraceae</taxon>
        <taxon>Jannaschia</taxon>
    </lineage>
</organism>
<accession>A0ABY8LDQ4</accession>
<protein>
    <submittedName>
        <fullName evidence="1">GYD domain-containing protein</fullName>
    </submittedName>
</protein>
<keyword evidence="2" id="KW-1185">Reference proteome</keyword>
<dbReference type="RefSeq" id="WP_279966316.1">
    <property type="nucleotide sequence ID" value="NZ_CP122537.1"/>
</dbReference>
<gene>
    <name evidence="1" type="ORF">P8627_04065</name>
</gene>
<evidence type="ECO:0000313" key="2">
    <source>
        <dbReference type="Proteomes" id="UP001243420"/>
    </source>
</evidence>
<dbReference type="EMBL" id="CP122537">
    <property type="protein sequence ID" value="WGH79451.1"/>
    <property type="molecule type" value="Genomic_DNA"/>
</dbReference>
<evidence type="ECO:0000313" key="1">
    <source>
        <dbReference type="EMBL" id="WGH79451.1"/>
    </source>
</evidence>
<dbReference type="Pfam" id="PF08734">
    <property type="entry name" value="GYD"/>
    <property type="match status" value="1"/>
</dbReference>
<sequence length="110" mass="11610">MPFYMLQGQYTAKAIKALVDKPQDRTGPAKKLFDATGVTMHHLFFCFGRDDVMVIVEAPNDEAVAASVLALGASGAFGGMMTTKLLTSAEAQAAMTKAHDAAKAYVPVTA</sequence>
<proteinExistence type="predicted"/>
<reference evidence="1 2" key="1">
    <citation type="submission" date="2023-04" db="EMBL/GenBank/DDBJ databases">
        <title>Jannaschia ovalis sp. nov., a marine bacterium isolated from sea tidal flat.</title>
        <authorList>
            <person name="Kwon D.Y."/>
            <person name="Kim J.-J."/>
        </authorList>
    </citation>
    <scope>NUCLEOTIDE SEQUENCE [LARGE SCALE GENOMIC DNA]</scope>
    <source>
        <strain evidence="1 2">GRR-S6-38</strain>
    </source>
</reference>
<dbReference type="InterPro" id="IPR014845">
    <property type="entry name" value="GYD/TTHA1554"/>
</dbReference>
<dbReference type="Proteomes" id="UP001243420">
    <property type="component" value="Chromosome"/>
</dbReference>